<proteinExistence type="predicted"/>
<feature type="transmembrane region" description="Helical" evidence="1">
    <location>
        <begin position="12"/>
        <end position="37"/>
    </location>
</feature>
<dbReference type="EMBL" id="JACNEP010000006">
    <property type="protein sequence ID" value="MBC3766113.1"/>
    <property type="molecule type" value="Genomic_DNA"/>
</dbReference>
<dbReference type="InterPro" id="IPR012902">
    <property type="entry name" value="N_methyl_site"/>
</dbReference>
<keyword evidence="3" id="KW-1185">Reference proteome</keyword>
<evidence type="ECO:0000313" key="2">
    <source>
        <dbReference type="EMBL" id="MBC3766113.1"/>
    </source>
</evidence>
<evidence type="ECO:0000256" key="1">
    <source>
        <dbReference type="SAM" id="Phobius"/>
    </source>
</evidence>
<reference evidence="2" key="2">
    <citation type="submission" date="2020-08" db="EMBL/GenBank/DDBJ databases">
        <authorList>
            <person name="Lai Q."/>
        </authorList>
    </citation>
    <scope>NUCLEOTIDE SEQUENCE</scope>
    <source>
        <strain evidence="2">S27-2</strain>
    </source>
</reference>
<dbReference type="NCBIfam" id="TIGR02532">
    <property type="entry name" value="IV_pilin_GFxxxE"/>
    <property type="match status" value="1"/>
</dbReference>
<comment type="caution">
    <text evidence="2">The sequence shown here is derived from an EMBL/GenBank/DDBJ whole genome shotgun (WGS) entry which is preliminary data.</text>
</comment>
<keyword evidence="1" id="KW-0472">Membrane</keyword>
<protein>
    <submittedName>
        <fullName evidence="2">Prepilin-type N-terminal cleavage/methylation domain-containing protein</fullName>
    </submittedName>
</protein>
<gene>
    <name evidence="2" type="ORF">H8B19_09490</name>
</gene>
<dbReference type="Proteomes" id="UP000601768">
    <property type="component" value="Unassembled WGS sequence"/>
</dbReference>
<accession>A0A8J6IUY4</accession>
<sequence>MPASHFRSFARGFNLIELIIGMLLFAASMAVIFTLIVPQSKQSIDPIFQVRATELAQSMLNEIMVKSFDQQSDRSEGVFLCGSGAENAPDCTAPDALGPDGTETRINFNDVDDYNGLTVVNTGTGANISDLYTGFSLNVVVFYDANMDGIDDNAVGASKYIGVSVTTPNGEMIEFASYRSNY</sequence>
<evidence type="ECO:0000313" key="3">
    <source>
        <dbReference type="Proteomes" id="UP000601768"/>
    </source>
</evidence>
<organism evidence="2 3">
    <name type="scientific">Neptunicella marina</name>
    <dbReference type="NCBI Taxonomy" id="2125989"/>
    <lineage>
        <taxon>Bacteria</taxon>
        <taxon>Pseudomonadati</taxon>
        <taxon>Pseudomonadota</taxon>
        <taxon>Gammaproteobacteria</taxon>
        <taxon>Alteromonadales</taxon>
        <taxon>Alteromonadaceae</taxon>
        <taxon>Neptunicella</taxon>
    </lineage>
</organism>
<dbReference type="AlphaFoldDB" id="A0A8J6IUY4"/>
<name>A0A8J6IUY4_9ALTE</name>
<reference evidence="2" key="1">
    <citation type="journal article" date="2018" name="Int. J. Syst. Evol. Microbiol.">
        <title>Neptunicella marina gen. nov., sp. nov., isolated from surface seawater.</title>
        <authorList>
            <person name="Liu X."/>
            <person name="Lai Q."/>
            <person name="Du Y."/>
            <person name="Zhang X."/>
            <person name="Liu Z."/>
            <person name="Sun F."/>
            <person name="Shao Z."/>
        </authorList>
    </citation>
    <scope>NUCLEOTIDE SEQUENCE</scope>
    <source>
        <strain evidence="2">S27-2</strain>
    </source>
</reference>
<keyword evidence="1" id="KW-1133">Transmembrane helix</keyword>
<dbReference type="RefSeq" id="WP_186506585.1">
    <property type="nucleotide sequence ID" value="NZ_JACNEP010000006.1"/>
</dbReference>
<keyword evidence="1" id="KW-0812">Transmembrane</keyword>